<protein>
    <submittedName>
        <fullName evidence="2">DUF2970 domain-containing protein</fullName>
    </submittedName>
</protein>
<accession>A0ABX1R2N9</accession>
<evidence type="ECO:0000256" key="1">
    <source>
        <dbReference type="SAM" id="Phobius"/>
    </source>
</evidence>
<dbReference type="EMBL" id="JAATNW010000004">
    <property type="protein sequence ID" value="NMH60038.1"/>
    <property type="molecule type" value="Genomic_DNA"/>
</dbReference>
<organism evidence="2 3">
    <name type="scientific">Alteromonas ponticola</name>
    <dbReference type="NCBI Taxonomy" id="2720613"/>
    <lineage>
        <taxon>Bacteria</taxon>
        <taxon>Pseudomonadati</taxon>
        <taxon>Pseudomonadota</taxon>
        <taxon>Gammaproteobacteria</taxon>
        <taxon>Alteromonadales</taxon>
        <taxon>Alteromonadaceae</taxon>
        <taxon>Alteromonas/Salinimonas group</taxon>
        <taxon>Alteromonas</taxon>
    </lineage>
</organism>
<keyword evidence="3" id="KW-1185">Reference proteome</keyword>
<proteinExistence type="predicted"/>
<dbReference type="Proteomes" id="UP000709336">
    <property type="component" value="Unassembled WGS sequence"/>
</dbReference>
<feature type="transmembrane region" description="Helical" evidence="1">
    <location>
        <begin position="30"/>
        <end position="55"/>
    </location>
</feature>
<keyword evidence="1" id="KW-0812">Transmembrane</keyword>
<comment type="caution">
    <text evidence="2">The sequence shown here is derived from an EMBL/GenBank/DDBJ whole genome shotgun (WGS) entry which is preliminary data.</text>
</comment>
<evidence type="ECO:0000313" key="3">
    <source>
        <dbReference type="Proteomes" id="UP000709336"/>
    </source>
</evidence>
<keyword evidence="1" id="KW-0472">Membrane</keyword>
<dbReference type="Pfam" id="PF11174">
    <property type="entry name" value="DUF2970"/>
    <property type="match status" value="1"/>
</dbReference>
<keyword evidence="1" id="KW-1133">Transmembrane helix</keyword>
<dbReference type="InterPro" id="IPR021344">
    <property type="entry name" value="DUF2970"/>
</dbReference>
<sequence length="57" mass="6140">MLQIIGSVFASAFGVQTHKNYSRDFEQGSLVVYIVVGIIFVAAFVTGLVTLVAFITT</sequence>
<gene>
    <name evidence="2" type="ORF">HCJ96_08420</name>
</gene>
<reference evidence="2 3" key="1">
    <citation type="submission" date="2020-03" db="EMBL/GenBank/DDBJ databases">
        <title>Alteromonas ponticola sp. nov., isolated from seawater.</title>
        <authorList>
            <person name="Yoon J.-H."/>
            <person name="Kim Y.-O."/>
        </authorList>
    </citation>
    <scope>NUCLEOTIDE SEQUENCE [LARGE SCALE GENOMIC DNA]</scope>
    <source>
        <strain evidence="2 3">MYP5</strain>
    </source>
</reference>
<evidence type="ECO:0000313" key="2">
    <source>
        <dbReference type="EMBL" id="NMH60038.1"/>
    </source>
</evidence>
<name>A0ABX1R2N9_9ALTE</name>